<feature type="domain" description="PAS" evidence="14">
    <location>
        <begin position="413"/>
        <end position="483"/>
    </location>
</feature>
<dbReference type="InterPro" id="IPR005467">
    <property type="entry name" value="His_kinase_dom"/>
</dbReference>
<evidence type="ECO:0000256" key="4">
    <source>
        <dbReference type="ARBA" id="ARBA00022553"/>
    </source>
</evidence>
<dbReference type="InterPro" id="IPR000700">
    <property type="entry name" value="PAS-assoc_C"/>
</dbReference>
<dbReference type="Pfam" id="PF00512">
    <property type="entry name" value="HisKA"/>
    <property type="match status" value="1"/>
</dbReference>
<keyword evidence="12" id="KW-0472">Membrane</keyword>
<evidence type="ECO:0000256" key="1">
    <source>
        <dbReference type="ARBA" id="ARBA00000085"/>
    </source>
</evidence>
<dbReference type="NCBIfam" id="TIGR00229">
    <property type="entry name" value="sensory_box"/>
    <property type="match status" value="1"/>
</dbReference>
<dbReference type="CDD" id="cd00130">
    <property type="entry name" value="PAS"/>
    <property type="match status" value="1"/>
</dbReference>
<keyword evidence="6" id="KW-0812">Transmembrane</keyword>
<keyword evidence="9" id="KW-0067">ATP-binding</keyword>
<dbReference type="InterPro" id="IPR035965">
    <property type="entry name" value="PAS-like_dom_sf"/>
</dbReference>
<keyword evidence="10" id="KW-1133">Transmembrane helix</keyword>
<evidence type="ECO:0000256" key="9">
    <source>
        <dbReference type="ARBA" id="ARBA00022840"/>
    </source>
</evidence>
<name>A0ABY9X3G4_9BACT</name>
<feature type="domain" description="Histidine kinase" evidence="13">
    <location>
        <begin position="550"/>
        <end position="765"/>
    </location>
</feature>
<keyword evidence="11" id="KW-0902">Two-component regulatory system</keyword>
<evidence type="ECO:0000313" key="17">
    <source>
        <dbReference type="Proteomes" id="UP001611383"/>
    </source>
</evidence>
<dbReference type="PROSITE" id="PS50113">
    <property type="entry name" value="PAC"/>
    <property type="match status" value="2"/>
</dbReference>
<keyword evidence="7" id="KW-0547">Nucleotide-binding</keyword>
<reference evidence="16 17" key="1">
    <citation type="submission" date="2019-08" db="EMBL/GenBank/DDBJ databases">
        <title>Archangium and Cystobacter genomes.</title>
        <authorList>
            <person name="Chen I.-C.K."/>
            <person name="Wielgoss S."/>
        </authorList>
    </citation>
    <scope>NUCLEOTIDE SEQUENCE [LARGE SCALE GENOMIC DNA]</scope>
    <source>
        <strain evidence="16 17">Cbm 6</strain>
    </source>
</reference>
<dbReference type="SMART" id="SM00091">
    <property type="entry name" value="PAS"/>
    <property type="match status" value="4"/>
</dbReference>
<dbReference type="InterPro" id="IPR036890">
    <property type="entry name" value="HATPase_C_sf"/>
</dbReference>
<accession>A0ABY9X3G4</accession>
<evidence type="ECO:0000256" key="2">
    <source>
        <dbReference type="ARBA" id="ARBA00004141"/>
    </source>
</evidence>
<keyword evidence="17" id="KW-1185">Reference proteome</keyword>
<dbReference type="Gene3D" id="3.30.565.10">
    <property type="entry name" value="Histidine kinase-like ATPase, C-terminal domain"/>
    <property type="match status" value="1"/>
</dbReference>
<dbReference type="Pfam" id="PF02518">
    <property type="entry name" value="HATPase_c"/>
    <property type="match status" value="1"/>
</dbReference>
<evidence type="ECO:0000313" key="16">
    <source>
        <dbReference type="EMBL" id="WNG49961.1"/>
    </source>
</evidence>
<sequence>MPDFQRLFEKSPGLYLVLTPDPAFTIVAVTDAYLRATMTRREDLVGRGLFKAFPDNPGNPQATGTMNLRASLARVLATRAPDMMSVQKYDVRRPASAGGGFEERYWSPINLPILSEEGALLYILHQVEDVTEVVHLTQRGELERDELKALKRAARARADLHELLQHAPAAIAVLRGPEHVFDYANPIYLQVVGRDVVGKTVRQTLPELVQQGFLALLDSAYATGEPFIANELNVRLDREGTGHLEDCFFNFVYQPTRAPDGAVDGIFVHAVDVTAQVRARRKIEEEQALLHAVLENAPVAVAIADTTGRIVLANKRTESELQHPAPATNRPEDYQQWSAVRPDGTPLATEDYPLLRGLRGLEGHGEEVGYIFGDGTRGIVEMDYGPARDSEGRIIASVVLFRDITRRKRIEQERQKFFALVESSGDFIAIASLDQRLIYLNPAGRALAGLSEEDVPRTVIADYWIPETYQAARQSIPHLMKGETVRFEGQLVHFKTGELIDMDINTIGILDAEAGQAIAVACIARDIRQRRVLEQEARKRAEFEQHLIGIVSHDLRNPLNAILMSTKTLLRRQDLEERQRRFLSRTLNSAERANRMIRDLLDFTQARFGGSLPIHPEPFDFHILAMQVIDEIRVANPDREIQVEQTGEGQVRWDADRMAQVVGNLLSNALQYSSPGTPVRVSTRGEAAEMVLEVHNTGVPIPTKVLPRLFEPMQRGTTGAGKSSRSVGLGLHIVNLVVRAHGGSIDVQSTDERGTTFTVRIPRTRT</sequence>
<feature type="domain" description="PAC" evidence="15">
    <location>
        <begin position="485"/>
        <end position="539"/>
    </location>
</feature>
<dbReference type="InterPro" id="IPR003661">
    <property type="entry name" value="HisK_dim/P_dom"/>
</dbReference>
<dbReference type="Proteomes" id="UP001611383">
    <property type="component" value="Chromosome"/>
</dbReference>
<comment type="subcellular location">
    <subcellularLocation>
        <location evidence="2">Membrane</location>
        <topology evidence="2">Multi-pass membrane protein</topology>
    </subcellularLocation>
</comment>
<dbReference type="InterPro" id="IPR050351">
    <property type="entry name" value="BphY/WalK/GraS-like"/>
</dbReference>
<evidence type="ECO:0000256" key="8">
    <source>
        <dbReference type="ARBA" id="ARBA00022777"/>
    </source>
</evidence>
<dbReference type="InterPro" id="IPR013656">
    <property type="entry name" value="PAS_4"/>
</dbReference>
<dbReference type="RefSeq" id="WP_395808484.1">
    <property type="nucleotide sequence ID" value="NZ_CP043494.1"/>
</dbReference>
<evidence type="ECO:0000256" key="7">
    <source>
        <dbReference type="ARBA" id="ARBA00022741"/>
    </source>
</evidence>
<dbReference type="PROSITE" id="PS50109">
    <property type="entry name" value="HIS_KIN"/>
    <property type="match status" value="1"/>
</dbReference>
<gene>
    <name evidence="16" type="ORF">F0U60_41950</name>
</gene>
<dbReference type="EMBL" id="CP043494">
    <property type="protein sequence ID" value="WNG49961.1"/>
    <property type="molecule type" value="Genomic_DNA"/>
</dbReference>
<dbReference type="EC" id="2.7.13.3" evidence="3"/>
<dbReference type="Gene3D" id="1.10.287.130">
    <property type="match status" value="1"/>
</dbReference>
<dbReference type="SUPFAM" id="SSF47384">
    <property type="entry name" value="Homodimeric domain of signal transducing histidine kinase"/>
    <property type="match status" value="1"/>
</dbReference>
<evidence type="ECO:0000256" key="12">
    <source>
        <dbReference type="ARBA" id="ARBA00023136"/>
    </source>
</evidence>
<proteinExistence type="predicted"/>
<dbReference type="PRINTS" id="PR00344">
    <property type="entry name" value="BCTRLSENSOR"/>
</dbReference>
<dbReference type="SMART" id="SM00387">
    <property type="entry name" value="HATPase_c"/>
    <property type="match status" value="1"/>
</dbReference>
<keyword evidence="5" id="KW-0808">Transferase</keyword>
<dbReference type="Pfam" id="PF08448">
    <property type="entry name" value="PAS_4"/>
    <property type="match status" value="3"/>
</dbReference>
<evidence type="ECO:0000259" key="14">
    <source>
        <dbReference type="PROSITE" id="PS50112"/>
    </source>
</evidence>
<comment type="catalytic activity">
    <reaction evidence="1">
        <text>ATP + protein L-histidine = ADP + protein N-phospho-L-histidine.</text>
        <dbReference type="EC" id="2.7.13.3"/>
    </reaction>
</comment>
<dbReference type="SUPFAM" id="SSF55874">
    <property type="entry name" value="ATPase domain of HSP90 chaperone/DNA topoisomerase II/histidine kinase"/>
    <property type="match status" value="1"/>
</dbReference>
<organism evidence="16 17">
    <name type="scientific">Archangium minus</name>
    <dbReference type="NCBI Taxonomy" id="83450"/>
    <lineage>
        <taxon>Bacteria</taxon>
        <taxon>Pseudomonadati</taxon>
        <taxon>Myxococcota</taxon>
        <taxon>Myxococcia</taxon>
        <taxon>Myxococcales</taxon>
        <taxon>Cystobacterineae</taxon>
        <taxon>Archangiaceae</taxon>
        <taxon>Archangium</taxon>
    </lineage>
</organism>
<evidence type="ECO:0000256" key="3">
    <source>
        <dbReference type="ARBA" id="ARBA00012438"/>
    </source>
</evidence>
<dbReference type="InterPro" id="IPR004358">
    <property type="entry name" value="Sig_transdc_His_kin-like_C"/>
</dbReference>
<dbReference type="SUPFAM" id="SSF55785">
    <property type="entry name" value="PYP-like sensor domain (PAS domain)"/>
    <property type="match status" value="3"/>
</dbReference>
<evidence type="ECO:0000259" key="15">
    <source>
        <dbReference type="PROSITE" id="PS50113"/>
    </source>
</evidence>
<dbReference type="Gene3D" id="3.30.450.20">
    <property type="entry name" value="PAS domain"/>
    <property type="match status" value="4"/>
</dbReference>
<dbReference type="InterPro" id="IPR003594">
    <property type="entry name" value="HATPase_dom"/>
</dbReference>
<dbReference type="PROSITE" id="PS50112">
    <property type="entry name" value="PAS"/>
    <property type="match status" value="1"/>
</dbReference>
<evidence type="ECO:0000256" key="11">
    <source>
        <dbReference type="ARBA" id="ARBA00023012"/>
    </source>
</evidence>
<dbReference type="CDD" id="cd00075">
    <property type="entry name" value="HATPase"/>
    <property type="match status" value="1"/>
</dbReference>
<dbReference type="InterPro" id="IPR036097">
    <property type="entry name" value="HisK_dim/P_sf"/>
</dbReference>
<evidence type="ECO:0000256" key="6">
    <source>
        <dbReference type="ARBA" id="ARBA00022692"/>
    </source>
</evidence>
<keyword evidence="8" id="KW-0418">Kinase</keyword>
<keyword evidence="4" id="KW-0597">Phosphoprotein</keyword>
<evidence type="ECO:0000256" key="5">
    <source>
        <dbReference type="ARBA" id="ARBA00022679"/>
    </source>
</evidence>
<feature type="domain" description="PAC" evidence="15">
    <location>
        <begin position="364"/>
        <end position="416"/>
    </location>
</feature>
<evidence type="ECO:0000256" key="10">
    <source>
        <dbReference type="ARBA" id="ARBA00022989"/>
    </source>
</evidence>
<protein>
    <recommendedName>
        <fullName evidence="3">histidine kinase</fullName>
        <ecNumber evidence="3">2.7.13.3</ecNumber>
    </recommendedName>
</protein>
<dbReference type="PANTHER" id="PTHR42878">
    <property type="entry name" value="TWO-COMPONENT HISTIDINE KINASE"/>
    <property type="match status" value="1"/>
</dbReference>
<dbReference type="SMART" id="SM00388">
    <property type="entry name" value="HisKA"/>
    <property type="match status" value="1"/>
</dbReference>
<dbReference type="PANTHER" id="PTHR42878:SF7">
    <property type="entry name" value="SENSOR HISTIDINE KINASE GLRK"/>
    <property type="match status" value="1"/>
</dbReference>
<evidence type="ECO:0000259" key="13">
    <source>
        <dbReference type="PROSITE" id="PS50109"/>
    </source>
</evidence>
<dbReference type="CDD" id="cd00082">
    <property type="entry name" value="HisKA"/>
    <property type="match status" value="1"/>
</dbReference>
<dbReference type="InterPro" id="IPR000014">
    <property type="entry name" value="PAS"/>
</dbReference>